<evidence type="ECO:0000256" key="2">
    <source>
        <dbReference type="ARBA" id="ARBA00022475"/>
    </source>
</evidence>
<dbReference type="GO" id="GO:0098797">
    <property type="term" value="C:plasma membrane protein complex"/>
    <property type="evidence" value="ECO:0007669"/>
    <property type="project" value="TreeGrafter"/>
</dbReference>
<dbReference type="InterPro" id="IPR051447">
    <property type="entry name" value="Lipoprotein-release_system"/>
</dbReference>
<evidence type="ECO:0000259" key="7">
    <source>
        <dbReference type="Pfam" id="PF02687"/>
    </source>
</evidence>
<feature type="transmembrane region" description="Helical" evidence="6">
    <location>
        <begin position="20"/>
        <end position="40"/>
    </location>
</feature>
<feature type="transmembrane region" description="Helical" evidence="6">
    <location>
        <begin position="843"/>
        <end position="863"/>
    </location>
</feature>
<feature type="transmembrane region" description="Helical" evidence="6">
    <location>
        <begin position="798"/>
        <end position="823"/>
    </location>
</feature>
<evidence type="ECO:0000313" key="8">
    <source>
        <dbReference type="EMBL" id="KKN85183.1"/>
    </source>
</evidence>
<feature type="transmembrane region" description="Helical" evidence="6">
    <location>
        <begin position="273"/>
        <end position="300"/>
    </location>
</feature>
<feature type="transmembrane region" description="Helical" evidence="6">
    <location>
        <begin position="510"/>
        <end position="530"/>
    </location>
</feature>
<dbReference type="PANTHER" id="PTHR30489:SF0">
    <property type="entry name" value="LIPOPROTEIN-RELEASING SYSTEM TRANSMEMBRANE PROTEIN LOLE"/>
    <property type="match status" value="1"/>
</dbReference>
<keyword evidence="4 6" id="KW-1133">Transmembrane helix</keyword>
<name>A0A0F9X181_9ZZZZ</name>
<protein>
    <recommendedName>
        <fullName evidence="7">ABC3 transporter permease C-terminal domain-containing protein</fullName>
    </recommendedName>
</protein>
<sequence>MFGLWIKGIFKRRAVQIALAYSGVAIAVALIALIGVFSVISASTMTERAVAQVVVDWQVQPKPGADAASVKTALEALPSIRSVIQVGYADVPALQATTGGTVQTTGAAKVLGIDAGYRSAFAEQMRLLLGSLDGPVLAQQTAANLHAGIGDSIQILRRDGAPSTITVAGIVELPNADALFQSIGAPAGAGPTAPPDNVVLLPATQWSTLFAADTSRTVQFHAAFTRAALASYPDTAFIEEARQVRNFEASVAGQALVGDNLGARLDAVRGDAIYARVIFLFLGLPAAVLAILLTVSLLLADRDRKSRNEALLRIRGFDRSTILRLIASEEAIGAAGAAIVGSLAALILSALQFGTASLSSSALMWIALSGIGGFAVALLCGVLPALRRLRGETVLRGRTSMSRNSDPLWQRLWLDLIFLAGAAVIFLQSASSNYQVVLAPEGVTATAVDYTAFLSPLLFWVGSVLLTIRLASWWIGRSAGTMEATATRIGLAKTTAPSVAAGLSRQHRRIAGGIALVSLAFSFAVAASIFNLTYNGQTRVDAMLTNGADVTVTGSTATPVGPVVPTIQAMPGVAAVAPMQHRFAYVGNDLQDIYGIDATRIDKATAVEDAYFANKDAAATLKALETNPDGVLVSQETVNDFQLAIGDPIKLRLQNAKTHQYEAIPFKFVGVGLEFPTAPKDSFLVANASYLATQTGSSAHELLLVRSLGDPKALAATIRQDLGSTSGYTVTDLESAFHIIASSLTAVDLGRLTAVEIAFAVVLLAAATGLMLFLGFAERKRTAEILAALGASGIEIGGFLWSEALLILVPGAVIGSLIGVVAADMLVKLLSGIFDPPPDALSYPLIQLIGFALVGVVATVAAVQIARLRLAREVDA</sequence>
<gene>
    <name evidence="8" type="ORF">LCGC14_0281650</name>
</gene>
<proteinExistence type="predicted"/>
<feature type="transmembrane region" description="Helical" evidence="6">
    <location>
        <begin position="321"/>
        <end position="351"/>
    </location>
</feature>
<accession>A0A0F9X181</accession>
<evidence type="ECO:0000256" key="5">
    <source>
        <dbReference type="ARBA" id="ARBA00023136"/>
    </source>
</evidence>
<feature type="domain" description="ABC3 transporter permease C-terminal" evidence="7">
    <location>
        <begin position="285"/>
        <end position="390"/>
    </location>
</feature>
<dbReference type="GO" id="GO:0044874">
    <property type="term" value="P:lipoprotein localization to outer membrane"/>
    <property type="evidence" value="ECO:0007669"/>
    <property type="project" value="TreeGrafter"/>
</dbReference>
<feature type="transmembrane region" description="Helical" evidence="6">
    <location>
        <begin position="450"/>
        <end position="468"/>
    </location>
</feature>
<feature type="transmembrane region" description="Helical" evidence="6">
    <location>
        <begin position="363"/>
        <end position="386"/>
    </location>
</feature>
<dbReference type="AlphaFoldDB" id="A0A0F9X181"/>
<dbReference type="InterPro" id="IPR003838">
    <property type="entry name" value="ABC3_permease_C"/>
</dbReference>
<feature type="transmembrane region" description="Helical" evidence="6">
    <location>
        <begin position="757"/>
        <end position="777"/>
    </location>
</feature>
<feature type="domain" description="ABC3 transporter permease C-terminal" evidence="7">
    <location>
        <begin position="757"/>
        <end position="871"/>
    </location>
</feature>
<comment type="caution">
    <text evidence="8">The sequence shown here is derived from an EMBL/GenBank/DDBJ whole genome shotgun (WGS) entry which is preliminary data.</text>
</comment>
<evidence type="ECO:0000256" key="3">
    <source>
        <dbReference type="ARBA" id="ARBA00022692"/>
    </source>
</evidence>
<organism evidence="8">
    <name type="scientific">marine sediment metagenome</name>
    <dbReference type="NCBI Taxonomy" id="412755"/>
    <lineage>
        <taxon>unclassified sequences</taxon>
        <taxon>metagenomes</taxon>
        <taxon>ecological metagenomes</taxon>
    </lineage>
</organism>
<dbReference type="EMBL" id="LAZR01000162">
    <property type="protein sequence ID" value="KKN85183.1"/>
    <property type="molecule type" value="Genomic_DNA"/>
</dbReference>
<keyword evidence="2" id="KW-1003">Cell membrane</keyword>
<dbReference type="Pfam" id="PF02687">
    <property type="entry name" value="FtsX"/>
    <property type="match status" value="2"/>
</dbReference>
<feature type="transmembrane region" description="Helical" evidence="6">
    <location>
        <begin position="412"/>
        <end position="430"/>
    </location>
</feature>
<evidence type="ECO:0000256" key="4">
    <source>
        <dbReference type="ARBA" id="ARBA00022989"/>
    </source>
</evidence>
<keyword evidence="3 6" id="KW-0812">Transmembrane</keyword>
<reference evidence="8" key="1">
    <citation type="journal article" date="2015" name="Nature">
        <title>Complex archaea that bridge the gap between prokaryotes and eukaryotes.</title>
        <authorList>
            <person name="Spang A."/>
            <person name="Saw J.H."/>
            <person name="Jorgensen S.L."/>
            <person name="Zaremba-Niedzwiedzka K."/>
            <person name="Martijn J."/>
            <person name="Lind A.E."/>
            <person name="van Eijk R."/>
            <person name="Schleper C."/>
            <person name="Guy L."/>
            <person name="Ettema T.J."/>
        </authorList>
    </citation>
    <scope>NUCLEOTIDE SEQUENCE</scope>
</reference>
<comment type="subcellular location">
    <subcellularLocation>
        <location evidence="1">Cell membrane</location>
        <topology evidence="1">Multi-pass membrane protein</topology>
    </subcellularLocation>
</comment>
<evidence type="ECO:0000256" key="1">
    <source>
        <dbReference type="ARBA" id="ARBA00004651"/>
    </source>
</evidence>
<dbReference type="PANTHER" id="PTHR30489">
    <property type="entry name" value="LIPOPROTEIN-RELEASING SYSTEM TRANSMEMBRANE PROTEIN LOLE"/>
    <property type="match status" value="1"/>
</dbReference>
<evidence type="ECO:0000256" key="6">
    <source>
        <dbReference type="SAM" id="Phobius"/>
    </source>
</evidence>
<keyword evidence="5 6" id="KW-0472">Membrane</keyword>